<keyword evidence="2" id="KW-0238">DNA-binding</keyword>
<dbReference type="SUPFAM" id="SSF53822">
    <property type="entry name" value="Periplasmic binding protein-like I"/>
    <property type="match status" value="1"/>
</dbReference>
<dbReference type="InterPro" id="IPR000843">
    <property type="entry name" value="HTH_LacI"/>
</dbReference>
<protein>
    <submittedName>
        <fullName evidence="6">LacI family transcriptional regulator</fullName>
    </submittedName>
</protein>
<dbReference type="Pfam" id="PF00356">
    <property type="entry name" value="LacI"/>
    <property type="match status" value="1"/>
</dbReference>
<evidence type="ECO:0000256" key="2">
    <source>
        <dbReference type="ARBA" id="ARBA00023125"/>
    </source>
</evidence>
<feature type="domain" description="HTH lacI-type" evidence="5">
    <location>
        <begin position="5"/>
        <end position="59"/>
    </location>
</feature>
<evidence type="ECO:0000256" key="1">
    <source>
        <dbReference type="ARBA" id="ARBA00023015"/>
    </source>
</evidence>
<dbReference type="Pfam" id="PF13377">
    <property type="entry name" value="Peripla_BP_3"/>
    <property type="match status" value="1"/>
</dbReference>
<dbReference type="PROSITE" id="PS00356">
    <property type="entry name" value="HTH_LACI_1"/>
    <property type="match status" value="1"/>
</dbReference>
<dbReference type="Gene3D" id="1.10.260.40">
    <property type="entry name" value="lambda repressor-like DNA-binding domains"/>
    <property type="match status" value="1"/>
</dbReference>
<dbReference type="SUPFAM" id="SSF47413">
    <property type="entry name" value="lambda repressor-like DNA-binding domains"/>
    <property type="match status" value="1"/>
</dbReference>
<dbReference type="STRING" id="218140.BPSY_0084"/>
<organism evidence="6 7">
    <name type="scientific">Bifidobacterium psychraerophilum</name>
    <dbReference type="NCBI Taxonomy" id="218140"/>
    <lineage>
        <taxon>Bacteria</taxon>
        <taxon>Bacillati</taxon>
        <taxon>Actinomycetota</taxon>
        <taxon>Actinomycetes</taxon>
        <taxon>Bifidobacteriales</taxon>
        <taxon>Bifidobacteriaceae</taxon>
        <taxon>Bifidobacterium</taxon>
    </lineage>
</organism>
<dbReference type="InterPro" id="IPR010982">
    <property type="entry name" value="Lambda_DNA-bd_dom_sf"/>
</dbReference>
<dbReference type="GO" id="GO:0003700">
    <property type="term" value="F:DNA-binding transcription factor activity"/>
    <property type="evidence" value="ECO:0007669"/>
    <property type="project" value="TreeGrafter"/>
</dbReference>
<gene>
    <name evidence="6" type="ORF">BPSY_0084</name>
</gene>
<dbReference type="AlphaFoldDB" id="A0A087CLQ6"/>
<dbReference type="CDD" id="cd01392">
    <property type="entry name" value="HTH_LacI"/>
    <property type="match status" value="1"/>
</dbReference>
<dbReference type="EMBL" id="JGZI01000002">
    <property type="protein sequence ID" value="KFI84206.1"/>
    <property type="molecule type" value="Genomic_DNA"/>
</dbReference>
<dbReference type="InterPro" id="IPR028082">
    <property type="entry name" value="Peripla_BP_I"/>
</dbReference>
<proteinExistence type="predicted"/>
<dbReference type="GeneID" id="98299327"/>
<feature type="region of interest" description="Disordered" evidence="4">
    <location>
        <begin position="352"/>
        <end position="374"/>
    </location>
</feature>
<dbReference type="Gene3D" id="3.40.50.2300">
    <property type="match status" value="2"/>
</dbReference>
<evidence type="ECO:0000313" key="7">
    <source>
        <dbReference type="Proteomes" id="UP000029050"/>
    </source>
</evidence>
<evidence type="ECO:0000313" key="6">
    <source>
        <dbReference type="EMBL" id="KFI84206.1"/>
    </source>
</evidence>
<keyword evidence="1" id="KW-0805">Transcription regulation</keyword>
<dbReference type="PANTHER" id="PTHR30146">
    <property type="entry name" value="LACI-RELATED TRANSCRIPTIONAL REPRESSOR"/>
    <property type="match status" value="1"/>
</dbReference>
<accession>A0A087CLQ6</accession>
<keyword evidence="3" id="KW-0804">Transcription</keyword>
<dbReference type="InterPro" id="IPR046335">
    <property type="entry name" value="LacI/GalR-like_sensor"/>
</dbReference>
<sequence>MTRRVTIKDVAREAGVSIKTVSNVVNHTGSMRQQTRERVEKSMRELGYKVNVSARSLKTGVSNLIGLGIFDFSQPFAPYFADKVIEVARRNGYGVIISTYESEENGISRIITRNLQLPAAGWIYFNDQALDKEAEILEQPYPIVVAGDFLTYDKVDSVTMQNYEPIKLLTKRLHDSGCRSIAVLGSPVGNPDRSDFEAAREGTVWLRMKGYIDALDELGETLDYSMLIPCRKLRERDGIEALRSFLAVHECPDAIVCMNDALALAAIHELQRKGLQVPRDVQVTGFDNVPEAEYSTPALTTIDPDLDRYVEDVVGMLIERINGYDGKARRAVAECSIVERDSAQFVYRRSSPMGQNSMAGSSDAPTAAVPAVTR</sequence>
<dbReference type="Proteomes" id="UP000029050">
    <property type="component" value="Unassembled WGS sequence"/>
</dbReference>
<evidence type="ECO:0000256" key="4">
    <source>
        <dbReference type="SAM" id="MobiDB-lite"/>
    </source>
</evidence>
<dbReference type="eggNOG" id="COG1609">
    <property type="taxonomic scope" value="Bacteria"/>
</dbReference>
<dbReference type="SMART" id="SM00354">
    <property type="entry name" value="HTH_LACI"/>
    <property type="match status" value="1"/>
</dbReference>
<dbReference type="GO" id="GO:0000976">
    <property type="term" value="F:transcription cis-regulatory region binding"/>
    <property type="evidence" value="ECO:0007669"/>
    <property type="project" value="TreeGrafter"/>
</dbReference>
<name>A0A087CLQ6_9BIFI</name>
<evidence type="ECO:0000259" key="5">
    <source>
        <dbReference type="PROSITE" id="PS50932"/>
    </source>
</evidence>
<dbReference type="CDD" id="cd06267">
    <property type="entry name" value="PBP1_LacI_sugar_binding-like"/>
    <property type="match status" value="1"/>
</dbReference>
<reference evidence="6 7" key="1">
    <citation type="submission" date="2014-03" db="EMBL/GenBank/DDBJ databases">
        <title>Genomics of Bifidobacteria.</title>
        <authorList>
            <person name="Ventura M."/>
            <person name="Milani C."/>
            <person name="Lugli G.A."/>
        </authorList>
    </citation>
    <scope>NUCLEOTIDE SEQUENCE [LARGE SCALE GENOMIC DNA]</scope>
    <source>
        <strain evidence="6 7">LMG 21775</strain>
    </source>
</reference>
<comment type="caution">
    <text evidence="6">The sequence shown here is derived from an EMBL/GenBank/DDBJ whole genome shotgun (WGS) entry which is preliminary data.</text>
</comment>
<dbReference type="OrthoDB" id="2854648at2"/>
<keyword evidence="7" id="KW-1185">Reference proteome</keyword>
<feature type="compositionally biased region" description="Polar residues" evidence="4">
    <location>
        <begin position="352"/>
        <end position="364"/>
    </location>
</feature>
<evidence type="ECO:0000256" key="3">
    <source>
        <dbReference type="ARBA" id="ARBA00023163"/>
    </source>
</evidence>
<dbReference type="RefSeq" id="WP_081884024.1">
    <property type="nucleotide sequence ID" value="NZ_JGZI01000002.1"/>
</dbReference>
<dbReference type="PRINTS" id="PR00036">
    <property type="entry name" value="HTHLACI"/>
</dbReference>
<dbReference type="PANTHER" id="PTHR30146:SF109">
    <property type="entry name" value="HTH-TYPE TRANSCRIPTIONAL REGULATOR GALS"/>
    <property type="match status" value="1"/>
</dbReference>
<dbReference type="PROSITE" id="PS50932">
    <property type="entry name" value="HTH_LACI_2"/>
    <property type="match status" value="1"/>
</dbReference>